<evidence type="ECO:0000313" key="2">
    <source>
        <dbReference type="Proteomes" id="UP000581769"/>
    </source>
</evidence>
<dbReference type="EMBL" id="JACHMG010000001">
    <property type="protein sequence ID" value="MBB4683766.1"/>
    <property type="molecule type" value="Genomic_DNA"/>
</dbReference>
<comment type="caution">
    <text evidence="1">The sequence shown here is derived from an EMBL/GenBank/DDBJ whole genome shotgun (WGS) entry which is preliminary data.</text>
</comment>
<gene>
    <name evidence="1" type="ORF">BJY18_001251</name>
</gene>
<dbReference type="RefSeq" id="WP_246458783.1">
    <property type="nucleotide sequence ID" value="NZ_JACHMG010000001.1"/>
</dbReference>
<name>A0A840IN37_9PSEU</name>
<protein>
    <submittedName>
        <fullName evidence="1">Uncharacterized protein</fullName>
    </submittedName>
</protein>
<evidence type="ECO:0000313" key="1">
    <source>
        <dbReference type="EMBL" id="MBB4683766.1"/>
    </source>
</evidence>
<reference evidence="1 2" key="1">
    <citation type="submission" date="2020-08" db="EMBL/GenBank/DDBJ databases">
        <title>Sequencing the genomes of 1000 actinobacteria strains.</title>
        <authorList>
            <person name="Klenk H.-P."/>
        </authorList>
    </citation>
    <scope>NUCLEOTIDE SEQUENCE [LARGE SCALE GENOMIC DNA]</scope>
    <source>
        <strain evidence="1 2">DSM 45859</strain>
    </source>
</reference>
<proteinExistence type="predicted"/>
<sequence>MSAEEAMRDISPGRFAGLDERGRIAQNVLAAYYELDPGMERVDTREVFRRIAELEGFA</sequence>
<accession>A0A840IN37</accession>
<dbReference type="Proteomes" id="UP000581769">
    <property type="component" value="Unassembled WGS sequence"/>
</dbReference>
<dbReference type="AlphaFoldDB" id="A0A840IN37"/>
<organism evidence="1 2">
    <name type="scientific">Amycolatopsis jiangsuensis</name>
    <dbReference type="NCBI Taxonomy" id="1181879"/>
    <lineage>
        <taxon>Bacteria</taxon>
        <taxon>Bacillati</taxon>
        <taxon>Actinomycetota</taxon>
        <taxon>Actinomycetes</taxon>
        <taxon>Pseudonocardiales</taxon>
        <taxon>Pseudonocardiaceae</taxon>
        <taxon>Amycolatopsis</taxon>
    </lineage>
</organism>
<keyword evidence="2" id="KW-1185">Reference proteome</keyword>